<feature type="region of interest" description="Disordered" evidence="1">
    <location>
        <begin position="1"/>
        <end position="27"/>
    </location>
</feature>
<dbReference type="Proteomes" id="UP000245728">
    <property type="component" value="Chromosome"/>
</dbReference>
<evidence type="ECO:0000256" key="1">
    <source>
        <dbReference type="SAM" id="MobiDB-lite"/>
    </source>
</evidence>
<protein>
    <submittedName>
        <fullName evidence="2">Uncharacterized protein</fullName>
    </submittedName>
</protein>
<dbReference type="RefSeq" id="WP_109339419.1">
    <property type="nucleotide sequence ID" value="NZ_CP029347.1"/>
</dbReference>
<feature type="compositionally biased region" description="Polar residues" evidence="1">
    <location>
        <begin position="1"/>
        <end position="10"/>
    </location>
</feature>
<gene>
    <name evidence="2" type="ORF">HMF8227_01323</name>
</gene>
<proteinExistence type="predicted"/>
<dbReference type="AlphaFoldDB" id="A0A2S2E2C9"/>
<evidence type="ECO:0000313" key="2">
    <source>
        <dbReference type="EMBL" id="AWL11801.1"/>
    </source>
</evidence>
<organism evidence="2 3">
    <name type="scientific">Saliniradius amylolyticus</name>
    <dbReference type="NCBI Taxonomy" id="2183582"/>
    <lineage>
        <taxon>Bacteria</taxon>
        <taxon>Pseudomonadati</taxon>
        <taxon>Pseudomonadota</taxon>
        <taxon>Gammaproteobacteria</taxon>
        <taxon>Alteromonadales</taxon>
        <taxon>Alteromonadaceae</taxon>
        <taxon>Saliniradius</taxon>
    </lineage>
</organism>
<accession>A0A2S2E2C9</accession>
<name>A0A2S2E2C9_9ALTE</name>
<dbReference type="OrthoDB" id="6388181at2"/>
<reference evidence="2 3" key="1">
    <citation type="submission" date="2018-05" db="EMBL/GenBank/DDBJ databases">
        <title>Salinimonas sp. HMF8227 Genome sequencing and assembly.</title>
        <authorList>
            <person name="Kang H."/>
            <person name="Kang J."/>
            <person name="Cha I."/>
            <person name="Kim H."/>
            <person name="Joh K."/>
        </authorList>
    </citation>
    <scope>NUCLEOTIDE SEQUENCE [LARGE SCALE GENOMIC DNA]</scope>
    <source>
        <strain evidence="2 3">HMF8227</strain>
    </source>
</reference>
<dbReference type="EMBL" id="CP029347">
    <property type="protein sequence ID" value="AWL11801.1"/>
    <property type="molecule type" value="Genomic_DNA"/>
</dbReference>
<evidence type="ECO:0000313" key="3">
    <source>
        <dbReference type="Proteomes" id="UP000245728"/>
    </source>
</evidence>
<sequence>MSKPTPSSSGALHKLYQKQQPKLGAKRGTSKLLTTFAEDDYQRIAALIAKWLEESEKPQRRRSQRR</sequence>
<dbReference type="KEGG" id="salh:HMF8227_01323"/>
<keyword evidence="3" id="KW-1185">Reference proteome</keyword>